<name>A0A074M2R8_ERYLO</name>
<organism evidence="1 2">
    <name type="scientific">Erythrobacter longus</name>
    <dbReference type="NCBI Taxonomy" id="1044"/>
    <lineage>
        <taxon>Bacteria</taxon>
        <taxon>Pseudomonadati</taxon>
        <taxon>Pseudomonadota</taxon>
        <taxon>Alphaproteobacteria</taxon>
        <taxon>Sphingomonadales</taxon>
        <taxon>Erythrobacteraceae</taxon>
        <taxon>Erythrobacter/Porphyrobacter group</taxon>
        <taxon>Erythrobacter</taxon>
    </lineage>
</organism>
<keyword evidence="2" id="KW-1185">Reference proteome</keyword>
<proteinExistence type="predicted"/>
<accession>A0A074M2R8</accession>
<dbReference type="Proteomes" id="UP000027647">
    <property type="component" value="Unassembled WGS sequence"/>
</dbReference>
<evidence type="ECO:0000313" key="1">
    <source>
        <dbReference type="EMBL" id="KEO88761.1"/>
    </source>
</evidence>
<sequence length="87" mass="8936">MLQVLLTPGICLATNHEIGTDSTKAPIAANRIGCDVDCISIVSTAITATPIKVVAMTGNKIAATFNIVGPFYASIGKAYGKIKAADN</sequence>
<gene>
    <name evidence="1" type="ORF">EH31_15095</name>
</gene>
<comment type="caution">
    <text evidence="1">The sequence shown here is derived from an EMBL/GenBank/DDBJ whole genome shotgun (WGS) entry which is preliminary data.</text>
</comment>
<dbReference type="EMBL" id="JMIW01000007">
    <property type="protein sequence ID" value="KEO88761.1"/>
    <property type="molecule type" value="Genomic_DNA"/>
</dbReference>
<dbReference type="AlphaFoldDB" id="A0A074M2R8"/>
<reference evidence="1 2" key="1">
    <citation type="submission" date="2014-04" db="EMBL/GenBank/DDBJ databases">
        <title>A comprehensive comparison of genomes of Erythrobacter spp. strains.</title>
        <authorList>
            <person name="Zheng Q."/>
        </authorList>
    </citation>
    <scope>NUCLEOTIDE SEQUENCE [LARGE SCALE GENOMIC DNA]</scope>
    <source>
        <strain evidence="1 2">DSM 6997</strain>
    </source>
</reference>
<protein>
    <submittedName>
        <fullName evidence="1">Uncharacterized protein</fullName>
    </submittedName>
</protein>
<evidence type="ECO:0000313" key="2">
    <source>
        <dbReference type="Proteomes" id="UP000027647"/>
    </source>
</evidence>
<dbReference type="STRING" id="1044.EH31_15095"/>